<comment type="caution">
    <text evidence="4">The sequence shown here is derived from an EMBL/GenBank/DDBJ whole genome shotgun (WGS) entry which is preliminary data.</text>
</comment>
<protein>
    <submittedName>
        <fullName evidence="4">PAS domain-containing protein</fullName>
    </submittedName>
</protein>
<feature type="domain" description="Transcriptional regulator DauR-like HTH" evidence="3">
    <location>
        <begin position="182"/>
        <end position="243"/>
    </location>
</feature>
<sequence length="248" mass="26279">MTTTSAAKTDAAQTDAAKTGSALAESPQTDMRFADIDEAHRALAPVMEAIAAVGGPHCEVVLHDLSAGDLEHSIHAILHGEVSGRRVGGPSTNLGAEVLHDQSRDHNAFGYRARTADGRELISSSVYYRDHEGRIIAALCINRDLTPVQGAMDALTALLPAATEDAASEPQELVVPNVSDVLDDMIAEAVAAVGKPAPAMTKADRIEVLRLLEGRGAFHIKRAAERVSARLGVSRVTTYGYLDEVRRG</sequence>
<dbReference type="Pfam" id="PF08348">
    <property type="entry name" value="PAS_6"/>
    <property type="match status" value="1"/>
</dbReference>
<dbReference type="EMBL" id="JAEDAJ010000004">
    <property type="protein sequence ID" value="MBK0331499.1"/>
    <property type="molecule type" value="Genomic_DNA"/>
</dbReference>
<proteinExistence type="predicted"/>
<organism evidence="4 5">
    <name type="scientific">Brachybacterium halotolerans</name>
    <dbReference type="NCBI Taxonomy" id="2795215"/>
    <lineage>
        <taxon>Bacteria</taxon>
        <taxon>Bacillati</taxon>
        <taxon>Actinomycetota</taxon>
        <taxon>Actinomycetes</taxon>
        <taxon>Micrococcales</taxon>
        <taxon>Dermabacteraceae</taxon>
        <taxon>Brachybacterium</taxon>
    </lineage>
</organism>
<feature type="domain" description="YheO-like" evidence="2">
    <location>
        <begin position="43"/>
        <end position="151"/>
    </location>
</feature>
<keyword evidence="5" id="KW-1185">Reference proteome</keyword>
<dbReference type="Pfam" id="PF13309">
    <property type="entry name" value="HTH_22"/>
    <property type="match status" value="1"/>
</dbReference>
<evidence type="ECO:0000256" key="1">
    <source>
        <dbReference type="SAM" id="MobiDB-lite"/>
    </source>
</evidence>
<feature type="compositionally biased region" description="Low complexity" evidence="1">
    <location>
        <begin position="1"/>
        <end position="19"/>
    </location>
</feature>
<evidence type="ECO:0000313" key="4">
    <source>
        <dbReference type="EMBL" id="MBK0331499.1"/>
    </source>
</evidence>
<dbReference type="InterPro" id="IPR039446">
    <property type="entry name" value="DauR-like"/>
</dbReference>
<name>A0ABS1BA55_9MICO</name>
<dbReference type="Proteomes" id="UP000612352">
    <property type="component" value="Unassembled WGS sequence"/>
</dbReference>
<reference evidence="4 5" key="1">
    <citation type="submission" date="2020-12" db="EMBL/GenBank/DDBJ databases">
        <title>Brachybacterium sp. MASK1Z-5, whole genome shotgun sequence.</title>
        <authorList>
            <person name="Tuo L."/>
        </authorList>
    </citation>
    <scope>NUCLEOTIDE SEQUENCE [LARGE SCALE GENOMIC DNA]</scope>
    <source>
        <strain evidence="4 5">MASK1Z-5</strain>
    </source>
</reference>
<accession>A0ABS1BA55</accession>
<dbReference type="InterPro" id="IPR013559">
    <property type="entry name" value="YheO"/>
</dbReference>
<dbReference type="InterPro" id="IPR039445">
    <property type="entry name" value="DauR-like_HTH"/>
</dbReference>
<dbReference type="PANTHER" id="PTHR35568">
    <property type="entry name" value="TRANSCRIPTIONAL REGULATOR DAUR"/>
    <property type="match status" value="1"/>
</dbReference>
<dbReference type="PANTHER" id="PTHR35568:SF1">
    <property type="entry name" value="TRANSCRIPTIONAL REGULATOR DAUR"/>
    <property type="match status" value="1"/>
</dbReference>
<dbReference type="RefSeq" id="WP_200502136.1">
    <property type="nucleotide sequence ID" value="NZ_JAEDAJ010000004.1"/>
</dbReference>
<feature type="region of interest" description="Disordered" evidence="1">
    <location>
        <begin position="1"/>
        <end position="29"/>
    </location>
</feature>
<gene>
    <name evidence="4" type="ORF">I8D64_08795</name>
</gene>
<evidence type="ECO:0000259" key="3">
    <source>
        <dbReference type="Pfam" id="PF13309"/>
    </source>
</evidence>
<evidence type="ECO:0000313" key="5">
    <source>
        <dbReference type="Proteomes" id="UP000612352"/>
    </source>
</evidence>
<evidence type="ECO:0000259" key="2">
    <source>
        <dbReference type="Pfam" id="PF08348"/>
    </source>
</evidence>